<comment type="caution">
    <text evidence="2">The sequence shown here is derived from an EMBL/GenBank/DDBJ whole genome shotgun (WGS) entry which is preliminary data.</text>
</comment>
<dbReference type="EMBL" id="BLYI01000067">
    <property type="protein sequence ID" value="GFO86548.1"/>
    <property type="molecule type" value="Genomic_DNA"/>
</dbReference>
<proteinExistence type="predicted"/>
<feature type="compositionally biased region" description="Basic and acidic residues" evidence="1">
    <location>
        <begin position="1"/>
        <end position="31"/>
    </location>
</feature>
<accession>A0A916Q8Z3</accession>
<evidence type="ECO:0000256" key="1">
    <source>
        <dbReference type="SAM" id="MobiDB-lite"/>
    </source>
</evidence>
<evidence type="ECO:0000313" key="2">
    <source>
        <dbReference type="EMBL" id="GFO86548.1"/>
    </source>
</evidence>
<dbReference type="RefSeq" id="WP_201312195.1">
    <property type="nucleotide sequence ID" value="NZ_BLYI01000067.1"/>
</dbReference>
<evidence type="ECO:0008006" key="4">
    <source>
        <dbReference type="Google" id="ProtNLM"/>
    </source>
</evidence>
<protein>
    <recommendedName>
        <fullName evidence="4">Phage terminase small subunit P27 family</fullName>
    </recommendedName>
</protein>
<dbReference type="Proteomes" id="UP000613208">
    <property type="component" value="Unassembled WGS sequence"/>
</dbReference>
<dbReference type="InterPro" id="IPR006448">
    <property type="entry name" value="Phage_term_ssu_P27"/>
</dbReference>
<evidence type="ECO:0000313" key="3">
    <source>
        <dbReference type="Proteomes" id="UP000613208"/>
    </source>
</evidence>
<keyword evidence="3" id="KW-1185">Reference proteome</keyword>
<reference evidence="2" key="1">
    <citation type="submission" date="2020-06" db="EMBL/GenBank/DDBJ databases">
        <title>Characterization of fructooligosaccharide metabolism and fructooligosaccharide-degrading enzymes in human commensal butyrate producers.</title>
        <authorList>
            <person name="Tanno H."/>
            <person name="Fujii T."/>
            <person name="Hirano K."/>
            <person name="Maeno S."/>
            <person name="Tonozuka T."/>
            <person name="Sakamoto M."/>
            <person name="Ohkuma M."/>
            <person name="Tochio T."/>
            <person name="Endo A."/>
        </authorList>
    </citation>
    <scope>NUCLEOTIDE SEQUENCE</scope>
    <source>
        <strain evidence="2">JCM 17466</strain>
    </source>
</reference>
<organism evidence="2 3">
    <name type="scientific">Anaerostipes butyraticus</name>
    <dbReference type="NCBI Taxonomy" id="645466"/>
    <lineage>
        <taxon>Bacteria</taxon>
        <taxon>Bacillati</taxon>
        <taxon>Bacillota</taxon>
        <taxon>Clostridia</taxon>
        <taxon>Lachnospirales</taxon>
        <taxon>Lachnospiraceae</taxon>
        <taxon>Anaerostipes</taxon>
    </lineage>
</organism>
<dbReference type="Pfam" id="PF05119">
    <property type="entry name" value="Terminase_4"/>
    <property type="match status" value="1"/>
</dbReference>
<name>A0A916Q8Z3_9FIRM</name>
<dbReference type="AlphaFoldDB" id="A0A916Q8Z3"/>
<gene>
    <name evidence="2" type="ORF">ANBU17_28950</name>
</gene>
<feature type="region of interest" description="Disordered" evidence="1">
    <location>
        <begin position="1"/>
        <end position="33"/>
    </location>
</feature>
<sequence>MEAKTGTITKEEEQKRRNIEKLTRGKTDKLKPPNYLNRNQKKIFRYIIAELDESKLLGNLDLFILSRACVSIDQLQSFDKQSNEDPKMLLEKNFRLAKDSATKDFFRCCNELCLSPQSRAKLSIAAVHQEEEKKTLMDILNEEDDDD</sequence>